<reference evidence="1" key="2">
    <citation type="submission" date="2022-09" db="EMBL/GenBank/DDBJ databases">
        <title>Biosynthetic gene clusters of Dactylosporangioum fulvum.</title>
        <authorList>
            <person name="Caradec T."/>
        </authorList>
    </citation>
    <scope>NUCLEOTIDE SEQUENCE</scope>
    <source>
        <strain evidence="1">NRRL B-16292</strain>
    </source>
</reference>
<dbReference type="Proteomes" id="UP001059617">
    <property type="component" value="Chromosome"/>
</dbReference>
<keyword evidence="2" id="KW-1185">Reference proteome</keyword>
<gene>
    <name evidence="1" type="ORF">Dfulv_16625</name>
</gene>
<name>A0ABY5W9K4_9ACTN</name>
<sequence>MTIYDTLTGPVSAELHQRGITLVISANGQTRGDAWCDAVAQHGDRVASIHLTDGRWVDGRPRYYDDRGYYDATVLRVSYPWDDVETGTLIRDVLVKHGLTVEWEGDGAHAIVIKL</sequence>
<dbReference type="EMBL" id="CP073720">
    <property type="protein sequence ID" value="UWP85771.1"/>
    <property type="molecule type" value="Genomic_DNA"/>
</dbReference>
<reference evidence="1" key="1">
    <citation type="submission" date="2021-04" db="EMBL/GenBank/DDBJ databases">
        <authorList>
            <person name="Hartkoorn R.C."/>
            <person name="Beaudoing E."/>
            <person name="Hot D."/>
        </authorList>
    </citation>
    <scope>NUCLEOTIDE SEQUENCE</scope>
    <source>
        <strain evidence="1">NRRL B-16292</strain>
    </source>
</reference>
<accession>A0ABY5W9K4</accession>
<dbReference type="RefSeq" id="WP_259864015.1">
    <property type="nucleotide sequence ID" value="NZ_BAAAST010000073.1"/>
</dbReference>
<evidence type="ECO:0000313" key="2">
    <source>
        <dbReference type="Proteomes" id="UP001059617"/>
    </source>
</evidence>
<protein>
    <submittedName>
        <fullName evidence="1">Uncharacterized protein</fullName>
    </submittedName>
</protein>
<organism evidence="1 2">
    <name type="scientific">Dactylosporangium fulvum</name>
    <dbReference type="NCBI Taxonomy" id="53359"/>
    <lineage>
        <taxon>Bacteria</taxon>
        <taxon>Bacillati</taxon>
        <taxon>Actinomycetota</taxon>
        <taxon>Actinomycetes</taxon>
        <taxon>Micromonosporales</taxon>
        <taxon>Micromonosporaceae</taxon>
        <taxon>Dactylosporangium</taxon>
    </lineage>
</organism>
<evidence type="ECO:0000313" key="1">
    <source>
        <dbReference type="EMBL" id="UWP85771.1"/>
    </source>
</evidence>
<proteinExistence type="predicted"/>